<feature type="non-terminal residue" evidence="3">
    <location>
        <position position="172"/>
    </location>
</feature>
<name>X1G2H8_9ZZZZ</name>
<dbReference type="PANTHER" id="PTHR10291:SF0">
    <property type="entry name" value="DEHYDRODOLICHYL DIPHOSPHATE SYNTHASE 2"/>
    <property type="match status" value="1"/>
</dbReference>
<dbReference type="PANTHER" id="PTHR10291">
    <property type="entry name" value="DEHYDRODOLICHYL DIPHOSPHATE SYNTHASE FAMILY MEMBER"/>
    <property type="match status" value="1"/>
</dbReference>
<proteinExistence type="predicted"/>
<dbReference type="NCBIfam" id="TIGR00055">
    <property type="entry name" value="uppS"/>
    <property type="match status" value="1"/>
</dbReference>
<dbReference type="GO" id="GO:0000287">
    <property type="term" value="F:magnesium ion binding"/>
    <property type="evidence" value="ECO:0007669"/>
    <property type="project" value="TreeGrafter"/>
</dbReference>
<protein>
    <recommendedName>
        <fullName evidence="4">Di-trans,poly-cis-decaprenylcistransferase</fullName>
    </recommendedName>
</protein>
<dbReference type="InterPro" id="IPR036424">
    <property type="entry name" value="UPP_synth-like_sf"/>
</dbReference>
<dbReference type="Gene3D" id="3.40.1180.10">
    <property type="entry name" value="Decaprenyl diphosphate synthase-like"/>
    <property type="match status" value="1"/>
</dbReference>
<organism evidence="3">
    <name type="scientific">marine sediment metagenome</name>
    <dbReference type="NCBI Taxonomy" id="412755"/>
    <lineage>
        <taxon>unclassified sequences</taxon>
        <taxon>metagenomes</taxon>
        <taxon>ecological metagenomes</taxon>
    </lineage>
</organism>
<sequence length="172" mass="19876">MHSVIEYFIKLKLKYITLYGFSTENWKRPEEEIAGLLHLLEKILDKETIELHNKGVRLRHLGRLNELPPGLQQTINRALELTKNNTGMTLSFAFNYGGRTEILDAVRHIIAEGIPPQSIDEALFNSYLYTAGLPEVDLVIRTAGELRLSNFLMWQAAYSEYYFTKALWPDFN</sequence>
<dbReference type="GO" id="GO:0030145">
    <property type="term" value="F:manganese ion binding"/>
    <property type="evidence" value="ECO:0007669"/>
    <property type="project" value="TreeGrafter"/>
</dbReference>
<dbReference type="PROSITE" id="PS01066">
    <property type="entry name" value="UPP_SYNTHASE"/>
    <property type="match status" value="1"/>
</dbReference>
<dbReference type="AlphaFoldDB" id="X1G2H8"/>
<dbReference type="Pfam" id="PF01255">
    <property type="entry name" value="Prenyltransf"/>
    <property type="match status" value="1"/>
</dbReference>
<evidence type="ECO:0000313" key="3">
    <source>
        <dbReference type="EMBL" id="GAH52111.1"/>
    </source>
</evidence>
<evidence type="ECO:0000256" key="2">
    <source>
        <dbReference type="ARBA" id="ARBA00022679"/>
    </source>
</evidence>
<dbReference type="CDD" id="cd00475">
    <property type="entry name" value="Cis_IPPS"/>
    <property type="match status" value="1"/>
</dbReference>
<comment type="cofactor">
    <cofactor evidence="1">
        <name>Mg(2+)</name>
        <dbReference type="ChEBI" id="CHEBI:18420"/>
    </cofactor>
</comment>
<evidence type="ECO:0000256" key="1">
    <source>
        <dbReference type="ARBA" id="ARBA00001946"/>
    </source>
</evidence>
<comment type="caution">
    <text evidence="3">The sequence shown here is derived from an EMBL/GenBank/DDBJ whole genome shotgun (WGS) entry which is preliminary data.</text>
</comment>
<reference evidence="3" key="1">
    <citation type="journal article" date="2014" name="Front. Microbiol.">
        <title>High frequency of phylogenetically diverse reductive dehalogenase-homologous genes in deep subseafloor sedimentary metagenomes.</title>
        <authorList>
            <person name="Kawai M."/>
            <person name="Futagami T."/>
            <person name="Toyoda A."/>
            <person name="Takaki Y."/>
            <person name="Nishi S."/>
            <person name="Hori S."/>
            <person name="Arai W."/>
            <person name="Tsubouchi T."/>
            <person name="Morono Y."/>
            <person name="Uchiyama I."/>
            <person name="Ito T."/>
            <person name="Fujiyama A."/>
            <person name="Inagaki F."/>
            <person name="Takami H."/>
        </authorList>
    </citation>
    <scope>NUCLEOTIDE SEQUENCE</scope>
    <source>
        <strain evidence="3">Expedition CK06-06</strain>
    </source>
</reference>
<dbReference type="GO" id="GO:0008834">
    <property type="term" value="F:ditrans,polycis-undecaprenyl-diphosphate synthase [(2E,6E)-farnesyl-diphosphate specific] activity"/>
    <property type="evidence" value="ECO:0007669"/>
    <property type="project" value="TreeGrafter"/>
</dbReference>
<keyword evidence="2" id="KW-0808">Transferase</keyword>
<dbReference type="GO" id="GO:0016094">
    <property type="term" value="P:polyprenol biosynthetic process"/>
    <property type="evidence" value="ECO:0007669"/>
    <property type="project" value="TreeGrafter"/>
</dbReference>
<dbReference type="InterPro" id="IPR001441">
    <property type="entry name" value="UPP_synth-like"/>
</dbReference>
<dbReference type="EMBL" id="BARU01022031">
    <property type="protein sequence ID" value="GAH52111.1"/>
    <property type="molecule type" value="Genomic_DNA"/>
</dbReference>
<dbReference type="InterPro" id="IPR018520">
    <property type="entry name" value="UPP_synth-like_CS"/>
</dbReference>
<evidence type="ECO:0008006" key="4">
    <source>
        <dbReference type="Google" id="ProtNLM"/>
    </source>
</evidence>
<accession>X1G2H8</accession>
<gene>
    <name evidence="3" type="ORF">S03H2_35958</name>
</gene>
<dbReference type="GO" id="GO:0005829">
    <property type="term" value="C:cytosol"/>
    <property type="evidence" value="ECO:0007669"/>
    <property type="project" value="TreeGrafter"/>
</dbReference>
<dbReference type="SUPFAM" id="SSF64005">
    <property type="entry name" value="Undecaprenyl diphosphate synthase"/>
    <property type="match status" value="1"/>
</dbReference>